<reference evidence="2" key="1">
    <citation type="submission" date="2019-08" db="EMBL/GenBank/DDBJ databases">
        <title>Reference gene set and small RNA set construction with multiple tissues from Davidia involucrata Baill.</title>
        <authorList>
            <person name="Yang H."/>
            <person name="Zhou C."/>
            <person name="Li G."/>
            <person name="Wang J."/>
            <person name="Gao P."/>
            <person name="Wang M."/>
            <person name="Wang R."/>
            <person name="Zhao Y."/>
        </authorList>
    </citation>
    <scope>NUCLEOTIDE SEQUENCE</scope>
    <source>
        <tissue evidence="2">Mixed with DoveR01_LX</tissue>
    </source>
</reference>
<evidence type="ECO:0000313" key="2">
    <source>
        <dbReference type="EMBL" id="MPA65709.1"/>
    </source>
</evidence>
<accession>A0A5B7B9U0</accession>
<keyword evidence="1" id="KW-0472">Membrane</keyword>
<dbReference type="InterPro" id="IPR004158">
    <property type="entry name" value="DUF247_pln"/>
</dbReference>
<dbReference type="EMBL" id="GHES01035150">
    <property type="protein sequence ID" value="MPA65709.1"/>
    <property type="molecule type" value="Transcribed_RNA"/>
</dbReference>
<keyword evidence="1" id="KW-1133">Transmembrane helix</keyword>
<organism evidence="2">
    <name type="scientific">Davidia involucrata</name>
    <name type="common">Dove tree</name>
    <dbReference type="NCBI Taxonomy" id="16924"/>
    <lineage>
        <taxon>Eukaryota</taxon>
        <taxon>Viridiplantae</taxon>
        <taxon>Streptophyta</taxon>
        <taxon>Embryophyta</taxon>
        <taxon>Tracheophyta</taxon>
        <taxon>Spermatophyta</taxon>
        <taxon>Magnoliopsida</taxon>
        <taxon>eudicotyledons</taxon>
        <taxon>Gunneridae</taxon>
        <taxon>Pentapetalae</taxon>
        <taxon>asterids</taxon>
        <taxon>Cornales</taxon>
        <taxon>Nyssaceae</taxon>
        <taxon>Davidia</taxon>
    </lineage>
</organism>
<dbReference type="Pfam" id="PF03140">
    <property type="entry name" value="DUF247"/>
    <property type="match status" value="1"/>
</dbReference>
<feature type="transmembrane region" description="Helical" evidence="1">
    <location>
        <begin position="428"/>
        <end position="449"/>
    </location>
</feature>
<dbReference type="PANTHER" id="PTHR31170:SF20">
    <property type="entry name" value="DUF247 DOMAIN PROTEIN"/>
    <property type="match status" value="1"/>
</dbReference>
<name>A0A5B7B9U0_DAVIN</name>
<protein>
    <submittedName>
        <fullName evidence="2">Uncharacterized protein</fullName>
    </submittedName>
</protein>
<proteinExistence type="predicted"/>
<keyword evidence="1" id="KW-0812">Transmembrane</keyword>
<sequence length="454" mass="53001">MQIQKDFREFGKSNSTMAAIQEFVKYSIYEKLDKLPSNSYAVCIYIVPEKFRKVNEEAYTPRLVSIGPLHHGRIHLQAMEDYKLRCLHGFLNRFVVVLDDVIKVATELERSVRQHYQSITETESSCGVFTEMILLDGIFIVDLFLKNYFPEMRDRNDKIYTNQWMRKDLLHDMMLLENQLPSIVPEKLLEFVKGSLWNYIPCNNGAPLSSGFPFLDLAHKYFNGVGNTANLPIPVTSNCFEARHLVEFLRHLHRPSLPRLESQYRGKFEYSRSATELQEAGVKFKTDTEESCLFNILFTNGVLTIPHITVNEWTETFFRNLIAFEQCERENKNISSYIIIMDSFVNTPEDVDLLVQNGIIENLLGESEKVADLFNNLHKETITDPDDFYFAELCDHLNEYSRDWWHEWKAAWFKWKLILKRNYFGNPWSIISVIAAIVLLILTVIQTVFSTKVP</sequence>
<dbReference type="AlphaFoldDB" id="A0A5B7B9U0"/>
<dbReference type="PANTHER" id="PTHR31170">
    <property type="entry name" value="BNAC04G53230D PROTEIN"/>
    <property type="match status" value="1"/>
</dbReference>
<gene>
    <name evidence="2" type="ORF">Din_035150</name>
</gene>
<evidence type="ECO:0000256" key="1">
    <source>
        <dbReference type="SAM" id="Phobius"/>
    </source>
</evidence>